<dbReference type="AlphaFoldDB" id="A0A846X6U1"/>
<dbReference type="InterPro" id="IPR027417">
    <property type="entry name" value="P-loop_NTPase"/>
</dbReference>
<evidence type="ECO:0000313" key="2">
    <source>
        <dbReference type="Proteomes" id="UP000582646"/>
    </source>
</evidence>
<sequence length="608" mass="65972">MTMTLGKHSRPGDADEEQILRLHAGELSVRGKESAKKSAKVEPTATPLSDYDRDILEELSRTGTALGRINARVRLNRDNALRQRILDAANSEMRFDVPMLRETPTGFQGRGGGNMRVIERVSEWRGTTAQVAGLFPFAVGANAPMIGTPLGTHLETGQPAGFDPLSWYAAGLLTAPSAFVLALNGYGKSTLQRRIVIGDVAHGDVPLILGDIKPDYRTAIEHMGGQIIDLGWGAKSMNPLGVGALGQILHRVPRKAQDGVRLAVEARQVLVTASLLEMVRGSKIEDYEETMIAAGLRVLAKNPRFTPENPPLLQDLLNVFREGPDDLIEASGAYSGDATDPWGQRARDDYFALTLRLRQTLTAVIRGPFGSIFNAQTSEQLDITSGRPICIDISRVPEGNGKLRAATLLACWSEGFASIEAANTLADHDLGPQLNFHAVMDELARVLSTGGGVVDRVDELTRVQRTIGVATTMITHTIKDLGAFDSTAERAKALGFIERARAKVYGPIPPDEVSRLESVTKFTRKEAGQLSEWASGTNPIDDPAAPIHNTAAKFERRLPPGMGKFLIKTSESDQQPGIPIQTSVVRRETEVEMHATSKRFETKMAAAQ</sequence>
<dbReference type="Gene3D" id="3.40.50.300">
    <property type="entry name" value="P-loop containing nucleotide triphosphate hydrolases"/>
    <property type="match status" value="1"/>
</dbReference>
<dbReference type="Proteomes" id="UP000582646">
    <property type="component" value="Unassembled WGS sequence"/>
</dbReference>
<evidence type="ECO:0008006" key="3">
    <source>
        <dbReference type="Google" id="ProtNLM"/>
    </source>
</evidence>
<comment type="caution">
    <text evidence="1">The sequence shown here is derived from an EMBL/GenBank/DDBJ whole genome shotgun (WGS) entry which is preliminary data.</text>
</comment>
<accession>A0A846X6U1</accession>
<dbReference type="EMBL" id="JAAXOQ010000018">
    <property type="protein sequence ID" value="NKY19490.1"/>
    <property type="molecule type" value="Genomic_DNA"/>
</dbReference>
<dbReference type="SUPFAM" id="SSF52540">
    <property type="entry name" value="P-loop containing nucleoside triphosphate hydrolases"/>
    <property type="match status" value="1"/>
</dbReference>
<organism evidence="1 2">
    <name type="scientific">Tsukamurella spumae</name>
    <dbReference type="NCBI Taxonomy" id="44753"/>
    <lineage>
        <taxon>Bacteria</taxon>
        <taxon>Bacillati</taxon>
        <taxon>Actinomycetota</taxon>
        <taxon>Actinomycetes</taxon>
        <taxon>Mycobacteriales</taxon>
        <taxon>Tsukamurellaceae</taxon>
        <taxon>Tsukamurella</taxon>
    </lineage>
</organism>
<dbReference type="RefSeq" id="WP_168546485.1">
    <property type="nucleotide sequence ID" value="NZ_BAAAKS010000019.1"/>
</dbReference>
<evidence type="ECO:0000313" key="1">
    <source>
        <dbReference type="EMBL" id="NKY19490.1"/>
    </source>
</evidence>
<reference evidence="1 2" key="1">
    <citation type="submission" date="2020-04" db="EMBL/GenBank/DDBJ databases">
        <title>MicrobeNet Type strains.</title>
        <authorList>
            <person name="Nicholson A.C."/>
        </authorList>
    </citation>
    <scope>NUCLEOTIDE SEQUENCE [LARGE SCALE GENOMIC DNA]</scope>
    <source>
        <strain evidence="1 2">DSM 44113</strain>
    </source>
</reference>
<gene>
    <name evidence="1" type="ORF">HF999_14075</name>
</gene>
<proteinExistence type="predicted"/>
<name>A0A846X6U1_9ACTN</name>
<protein>
    <recommendedName>
        <fullName evidence="3">ATP-binding protein</fullName>
    </recommendedName>
</protein>
<keyword evidence="2" id="KW-1185">Reference proteome</keyword>